<dbReference type="OrthoDB" id="10251048at2759"/>
<feature type="region of interest" description="Disordered" evidence="1">
    <location>
        <begin position="486"/>
        <end position="530"/>
    </location>
</feature>
<feature type="compositionally biased region" description="Polar residues" evidence="1">
    <location>
        <begin position="493"/>
        <end position="503"/>
    </location>
</feature>
<keyword evidence="3" id="KW-1185">Reference proteome</keyword>
<accession>A0A6G1LN56</accession>
<gene>
    <name evidence="2" type="ORF">EJ03DRAFT_370847</name>
</gene>
<feature type="region of interest" description="Disordered" evidence="1">
    <location>
        <begin position="274"/>
        <end position="306"/>
    </location>
</feature>
<dbReference type="AlphaFoldDB" id="A0A6G1LN56"/>
<reference evidence="2" key="1">
    <citation type="journal article" date="2020" name="Stud. Mycol.">
        <title>101 Dothideomycetes genomes: a test case for predicting lifestyles and emergence of pathogens.</title>
        <authorList>
            <person name="Haridas S."/>
            <person name="Albert R."/>
            <person name="Binder M."/>
            <person name="Bloem J."/>
            <person name="Labutti K."/>
            <person name="Salamov A."/>
            <person name="Andreopoulos B."/>
            <person name="Baker S."/>
            <person name="Barry K."/>
            <person name="Bills G."/>
            <person name="Bluhm B."/>
            <person name="Cannon C."/>
            <person name="Castanera R."/>
            <person name="Culley D."/>
            <person name="Daum C."/>
            <person name="Ezra D."/>
            <person name="Gonzalez J."/>
            <person name="Henrissat B."/>
            <person name="Kuo A."/>
            <person name="Liang C."/>
            <person name="Lipzen A."/>
            <person name="Lutzoni F."/>
            <person name="Magnuson J."/>
            <person name="Mondo S."/>
            <person name="Nolan M."/>
            <person name="Ohm R."/>
            <person name="Pangilinan J."/>
            <person name="Park H.-J."/>
            <person name="Ramirez L."/>
            <person name="Alfaro M."/>
            <person name="Sun H."/>
            <person name="Tritt A."/>
            <person name="Yoshinaga Y."/>
            <person name="Zwiers L.-H."/>
            <person name="Turgeon B."/>
            <person name="Goodwin S."/>
            <person name="Spatafora J."/>
            <person name="Crous P."/>
            <person name="Grigoriev I."/>
        </authorList>
    </citation>
    <scope>NUCLEOTIDE SEQUENCE</scope>
    <source>
        <strain evidence="2">CBS 116005</strain>
    </source>
</reference>
<feature type="compositionally biased region" description="Low complexity" evidence="1">
    <location>
        <begin position="642"/>
        <end position="652"/>
    </location>
</feature>
<dbReference type="EMBL" id="ML995809">
    <property type="protein sequence ID" value="KAF2774019.1"/>
    <property type="molecule type" value="Genomic_DNA"/>
</dbReference>
<name>A0A6G1LN56_9PEZI</name>
<organism evidence="2 3">
    <name type="scientific">Teratosphaeria nubilosa</name>
    <dbReference type="NCBI Taxonomy" id="161662"/>
    <lineage>
        <taxon>Eukaryota</taxon>
        <taxon>Fungi</taxon>
        <taxon>Dikarya</taxon>
        <taxon>Ascomycota</taxon>
        <taxon>Pezizomycotina</taxon>
        <taxon>Dothideomycetes</taxon>
        <taxon>Dothideomycetidae</taxon>
        <taxon>Mycosphaerellales</taxon>
        <taxon>Teratosphaeriaceae</taxon>
        <taxon>Teratosphaeria</taxon>
    </lineage>
</organism>
<proteinExistence type="predicted"/>
<feature type="region of interest" description="Disordered" evidence="1">
    <location>
        <begin position="642"/>
        <end position="665"/>
    </location>
</feature>
<feature type="compositionally biased region" description="Low complexity" evidence="1">
    <location>
        <begin position="78"/>
        <end position="94"/>
    </location>
</feature>
<evidence type="ECO:0000256" key="1">
    <source>
        <dbReference type="SAM" id="MobiDB-lite"/>
    </source>
</evidence>
<feature type="region of interest" description="Disordered" evidence="1">
    <location>
        <begin position="20"/>
        <end position="39"/>
    </location>
</feature>
<protein>
    <submittedName>
        <fullName evidence="2">Uncharacterized protein</fullName>
    </submittedName>
</protein>
<evidence type="ECO:0000313" key="2">
    <source>
        <dbReference type="EMBL" id="KAF2774019.1"/>
    </source>
</evidence>
<dbReference type="Proteomes" id="UP000799436">
    <property type="component" value="Unassembled WGS sequence"/>
</dbReference>
<sequence length="810" mass="89393">MSLAEAKLLRQKQRIEKAEAALAVPPPLNERQTTRPGKLKQWKPFDLAAERPNQIVLPEGGVPVTEVRINTFRPPPTRDSSLTRSMSSLSQRTTGTSQADMDHHDSIDQGFQLYTTRKGRRNVEQLGAYENEPEKKQTTVEGTADLREVYKVFGNALPGVNFIAENVGLREGQLQFVQHPNGDISAQQWSSSGYQWVNIGMFSNIRKKIEGQLAADRLKGETADQTLLQNTLAYFRAVAKQREASVTGEPFGLKEIQALLPDAKQAVKASPLPKKAAPVFEPPEPTYEESNPNLIEHAPTNANTRSDRTQLSQQQPAYSYGNFTGHIYDSYKQGQYQQSTQSHVYNTQMPSRNVQTNPGYFDVSATSKLHDPFYPDSNVWHQNPYYRDTYPTTYGSNRYNLSSQASAIHNTVADRYAAPRTGQTGSSRFFGEAAPFVPATQQQQTTDSTAIPPNPRTAMRGSLMEIAAQAKGRSLSQTTIETFPPYEPLRVQATPQKEQTPPSSELKRTVANPSGIVPPKETPSSAASVTGSSRLTTIAYDENLKHSTPDRQWTARDMDSSLRVNSDHIPHELNPQCLNGPYFGDLPGMPGSAGKRLPDPIGPKKTPNEELKDWYHNGNTLARQQQYYHHIKRAQLLDASLASQSSSSPASSFTKTTPAKKELPIQDDSMTRLLIPVLDNLSSYVQGPKEKRRGYFFPWGPAPEFAIDRSENGNQSFFDGEWRAPPQRVGRDARYRAIPDMDGGISHLRFGGFGSPDHVRPGDSGLIFGGERLAVGSVAGTPGRLGGAALGSNLLDGRFAVGLTPSRGRF</sequence>
<feature type="region of interest" description="Disordered" evidence="1">
    <location>
        <begin position="70"/>
        <end position="103"/>
    </location>
</feature>
<evidence type="ECO:0000313" key="3">
    <source>
        <dbReference type="Proteomes" id="UP000799436"/>
    </source>
</evidence>